<dbReference type="EMBL" id="CAXITT010000533">
    <property type="protein sequence ID" value="CAL1543206.1"/>
    <property type="molecule type" value="Genomic_DNA"/>
</dbReference>
<proteinExistence type="predicted"/>
<evidence type="ECO:0000256" key="3">
    <source>
        <dbReference type="SAM" id="MobiDB-lite"/>
    </source>
</evidence>
<feature type="compositionally biased region" description="Polar residues" evidence="3">
    <location>
        <begin position="350"/>
        <end position="371"/>
    </location>
</feature>
<dbReference type="Proteomes" id="UP001497497">
    <property type="component" value="Unassembled WGS sequence"/>
</dbReference>
<dbReference type="InterPro" id="IPR050216">
    <property type="entry name" value="LRR_domain-containing"/>
</dbReference>
<dbReference type="SUPFAM" id="SSF52058">
    <property type="entry name" value="L domain-like"/>
    <property type="match status" value="1"/>
</dbReference>
<keyword evidence="6" id="KW-1185">Reference proteome</keyword>
<dbReference type="Pfam" id="PF13855">
    <property type="entry name" value="LRR_8"/>
    <property type="match status" value="1"/>
</dbReference>
<dbReference type="InterPro" id="IPR001611">
    <property type="entry name" value="Leu-rich_rpt"/>
</dbReference>
<dbReference type="Pfam" id="PF23598">
    <property type="entry name" value="LRR_14"/>
    <property type="match status" value="1"/>
</dbReference>
<feature type="region of interest" description="Disordered" evidence="3">
    <location>
        <begin position="258"/>
        <end position="371"/>
    </location>
</feature>
<dbReference type="PROSITE" id="PS51450">
    <property type="entry name" value="LRR"/>
    <property type="match status" value="1"/>
</dbReference>
<organism evidence="5 6">
    <name type="scientific">Lymnaea stagnalis</name>
    <name type="common">Great pond snail</name>
    <name type="synonym">Helix stagnalis</name>
    <dbReference type="NCBI Taxonomy" id="6523"/>
    <lineage>
        <taxon>Eukaryota</taxon>
        <taxon>Metazoa</taxon>
        <taxon>Spiralia</taxon>
        <taxon>Lophotrochozoa</taxon>
        <taxon>Mollusca</taxon>
        <taxon>Gastropoda</taxon>
        <taxon>Heterobranchia</taxon>
        <taxon>Euthyneura</taxon>
        <taxon>Panpulmonata</taxon>
        <taxon>Hygrophila</taxon>
        <taxon>Lymnaeoidea</taxon>
        <taxon>Lymnaeidae</taxon>
        <taxon>Lymnaea</taxon>
    </lineage>
</organism>
<dbReference type="InterPro" id="IPR003591">
    <property type="entry name" value="Leu-rich_rpt_typical-subtyp"/>
</dbReference>
<evidence type="ECO:0000256" key="1">
    <source>
        <dbReference type="ARBA" id="ARBA00022614"/>
    </source>
</evidence>
<feature type="domain" description="Disease resistance R13L4/SHOC-2-like LRR" evidence="4">
    <location>
        <begin position="139"/>
        <end position="216"/>
    </location>
</feature>
<feature type="compositionally biased region" description="Basic and acidic residues" evidence="3">
    <location>
        <begin position="258"/>
        <end position="269"/>
    </location>
</feature>
<evidence type="ECO:0000313" key="5">
    <source>
        <dbReference type="EMBL" id="CAL1543206.1"/>
    </source>
</evidence>
<dbReference type="InterPro" id="IPR032675">
    <property type="entry name" value="LRR_dom_sf"/>
</dbReference>
<dbReference type="GO" id="GO:0005737">
    <property type="term" value="C:cytoplasm"/>
    <property type="evidence" value="ECO:0007669"/>
    <property type="project" value="TreeGrafter"/>
</dbReference>
<keyword evidence="2" id="KW-0677">Repeat</keyword>
<comment type="caution">
    <text evidence="5">The sequence shown here is derived from an EMBL/GenBank/DDBJ whole genome shotgun (WGS) entry which is preliminary data.</text>
</comment>
<gene>
    <name evidence="5" type="ORF">GSLYS_00016740001</name>
</gene>
<keyword evidence="1" id="KW-0433">Leucine-rich repeat</keyword>
<evidence type="ECO:0000313" key="6">
    <source>
        <dbReference type="Proteomes" id="UP001497497"/>
    </source>
</evidence>
<dbReference type="InterPro" id="IPR055414">
    <property type="entry name" value="LRR_R13L4/SHOC2-like"/>
</dbReference>
<sequence length="371" mass="41451">MSQALSLRNIRMRIETEDPLYYGQKKLKMQGRDLVNLPKAVFKIMELEVLDLSPEREACLDYKLQILPAEIGKLLNLTTLILDTNELVEVPVEITLLTNLERLALSNNHLTELPNGIKRLKKLTSLHMANNKFQIFPMELCEITALVFLDASDNMIKLLPKKISKLKNLETLLLFINQLTKLPDTIVQMTELRCLWLGNNQIKALPKGFGYLTKLDWKDRYTSSTLDGNPLVNPPFEICRQGPEAIEKYQGVGPNVDAEHEAEKDDKSRGKGRNRAPSDAARSLQGSEGGRSRGSIDATAYRRGRAPSDASKSLSPDSKKEKAPKLAADKEKGQNYLPNIAGMDRRRSSVKTSGGNEGTIRNGQTTAPSRK</sequence>
<dbReference type="PANTHER" id="PTHR48051:SF55">
    <property type="entry name" value="MALIGNANT FIBROUS HISTIOCYTOMA-AMPLIFIED SEQUENCE 1 HOMOLOG"/>
    <property type="match status" value="1"/>
</dbReference>
<dbReference type="Gene3D" id="3.80.10.10">
    <property type="entry name" value="Ribonuclease Inhibitor"/>
    <property type="match status" value="2"/>
</dbReference>
<protein>
    <recommendedName>
        <fullName evidence="4">Disease resistance R13L4/SHOC-2-like LRR domain-containing protein</fullName>
    </recommendedName>
</protein>
<reference evidence="5 6" key="1">
    <citation type="submission" date="2024-04" db="EMBL/GenBank/DDBJ databases">
        <authorList>
            <consortium name="Genoscope - CEA"/>
            <person name="William W."/>
        </authorList>
    </citation>
    <scope>NUCLEOTIDE SEQUENCE [LARGE SCALE GENOMIC DNA]</scope>
</reference>
<evidence type="ECO:0000256" key="2">
    <source>
        <dbReference type="ARBA" id="ARBA00022737"/>
    </source>
</evidence>
<accession>A0AAV2I9H3</accession>
<evidence type="ECO:0000259" key="4">
    <source>
        <dbReference type="Pfam" id="PF23598"/>
    </source>
</evidence>
<name>A0AAV2I9H3_LYMST</name>
<feature type="compositionally biased region" description="Basic and acidic residues" evidence="3">
    <location>
        <begin position="317"/>
        <end position="333"/>
    </location>
</feature>
<dbReference type="PANTHER" id="PTHR48051">
    <property type="match status" value="1"/>
</dbReference>
<dbReference type="AlphaFoldDB" id="A0AAV2I9H3"/>
<dbReference type="SMART" id="SM00369">
    <property type="entry name" value="LRR_TYP"/>
    <property type="match status" value="5"/>
</dbReference>